<keyword evidence="8" id="KW-0007">Acetylation</keyword>
<evidence type="ECO:0000256" key="6">
    <source>
        <dbReference type="ARBA" id="ARBA00022801"/>
    </source>
</evidence>
<dbReference type="Pfam" id="PF01432">
    <property type="entry name" value="Peptidase_M3"/>
    <property type="match status" value="1"/>
</dbReference>
<keyword evidence="6 17" id="KW-0378">Hydrolase</keyword>
<comment type="catalytic activity">
    <reaction evidence="10">
        <text>Preferential cleavage in neurotensin: 10-Pro-|-Tyr-11.</text>
        <dbReference type="EC" id="3.4.24.16"/>
    </reaction>
</comment>
<evidence type="ECO:0000256" key="2">
    <source>
        <dbReference type="ARBA" id="ARBA00006040"/>
    </source>
</evidence>
<comment type="caution">
    <text evidence="20">The sequence shown here is derived from an EMBL/GenBank/DDBJ whole genome shotgun (WGS) entry which is preliminary data.</text>
</comment>
<evidence type="ECO:0000256" key="16">
    <source>
        <dbReference type="ARBA" id="ARBA00046222"/>
    </source>
</evidence>
<keyword evidence="4 17" id="KW-0645">Protease</keyword>
<dbReference type="PANTHER" id="PTHR11804">
    <property type="entry name" value="PROTEASE M3 THIMET OLIGOPEPTIDASE-RELATED"/>
    <property type="match status" value="1"/>
</dbReference>
<evidence type="ECO:0000256" key="7">
    <source>
        <dbReference type="ARBA" id="ARBA00022833"/>
    </source>
</evidence>
<dbReference type="InterPro" id="IPR024077">
    <property type="entry name" value="Neurolysin/TOP_dom2"/>
</dbReference>
<evidence type="ECO:0000256" key="1">
    <source>
        <dbReference type="ARBA" id="ARBA00004496"/>
    </source>
</evidence>
<sequence length="287" mass="32149">MHDNAPSHAAKNTSESLAAMGIKRDKLMVWPPSSSDLNPIENLWNIIKQKIYEGGRQFTSKQQLGEAILTSYKEIQAETLQKLTSSMEARIVKTKFARFSGTNVETDFVEVPSQMLENWVWEKQALQRMSAHYVDGSPIPDELLDKLIESRLANTGLLTLRQIVLSKLDQSLHTKSSADTASEYAKYSQEILGISATPGTNMPATFGHLAGGYDGQYYGYLWSEVFSMDIFYSCFKQHGIMNPEVGLKYRNLLLKPGGSIDGMDLLRRFLGREPNQKAFLLSKGLSP</sequence>
<comment type="subcellular location">
    <subcellularLocation>
        <location evidence="1">Cytoplasm</location>
    </subcellularLocation>
</comment>
<keyword evidence="21" id="KW-1185">Reference proteome</keyword>
<reference evidence="20" key="1">
    <citation type="submission" date="2023-07" db="EMBL/GenBank/DDBJ databases">
        <authorList>
            <person name="Stuckert A."/>
        </authorList>
    </citation>
    <scope>NUCLEOTIDE SEQUENCE</scope>
</reference>
<feature type="domain" description="Tc1-like transposase DDE" evidence="19">
    <location>
        <begin position="3"/>
        <end position="64"/>
    </location>
</feature>
<keyword evidence="7 17" id="KW-0862">Zinc</keyword>
<evidence type="ECO:0000256" key="5">
    <source>
        <dbReference type="ARBA" id="ARBA00022723"/>
    </source>
</evidence>
<dbReference type="EC" id="3.4.24.16" evidence="11"/>
<dbReference type="InterPro" id="IPR038717">
    <property type="entry name" value="Tc1-like_DDE_dom"/>
</dbReference>
<dbReference type="InterPro" id="IPR045090">
    <property type="entry name" value="Pept_M3A_M3B"/>
</dbReference>
<dbReference type="Gene3D" id="3.40.390.10">
    <property type="entry name" value="Collagenase (Catalytic Domain)"/>
    <property type="match status" value="1"/>
</dbReference>
<evidence type="ECO:0000256" key="10">
    <source>
        <dbReference type="ARBA" id="ARBA00035987"/>
    </source>
</evidence>
<dbReference type="Gene3D" id="1.10.1370.10">
    <property type="entry name" value="Neurolysin, domain 3"/>
    <property type="match status" value="1"/>
</dbReference>
<evidence type="ECO:0000256" key="8">
    <source>
        <dbReference type="ARBA" id="ARBA00022990"/>
    </source>
</evidence>
<dbReference type="Proteomes" id="UP001176940">
    <property type="component" value="Unassembled WGS sequence"/>
</dbReference>
<feature type="domain" description="Peptidase M3A/M3B catalytic" evidence="18">
    <location>
        <begin position="88"/>
        <end position="283"/>
    </location>
</feature>
<evidence type="ECO:0000256" key="15">
    <source>
        <dbReference type="ARBA" id="ARBA00042607"/>
    </source>
</evidence>
<comment type="cofactor">
    <cofactor evidence="17">
        <name>Zn(2+)</name>
        <dbReference type="ChEBI" id="CHEBI:29105"/>
    </cofactor>
    <text evidence="17">Binds 1 zinc ion.</text>
</comment>
<dbReference type="InterPro" id="IPR024079">
    <property type="entry name" value="MetalloPept_cat_dom_sf"/>
</dbReference>
<evidence type="ECO:0000259" key="18">
    <source>
        <dbReference type="Pfam" id="PF01432"/>
    </source>
</evidence>
<protein>
    <recommendedName>
        <fullName evidence="12">Neurolysin, mitochondrial</fullName>
        <ecNumber evidence="11">3.4.24.16</ecNumber>
    </recommendedName>
    <alternativeName>
        <fullName evidence="14">Microsomal endopeptidase</fullName>
    </alternativeName>
    <alternativeName>
        <fullName evidence="15">Mitochondrial oligopeptidase M</fullName>
    </alternativeName>
    <alternativeName>
        <fullName evidence="13">Neurotensin endopeptidase</fullName>
    </alternativeName>
</protein>
<proteinExistence type="inferred from homology"/>
<evidence type="ECO:0000256" key="17">
    <source>
        <dbReference type="RuleBase" id="RU003435"/>
    </source>
</evidence>
<dbReference type="Pfam" id="PF13358">
    <property type="entry name" value="DDE_3"/>
    <property type="match status" value="1"/>
</dbReference>
<name>A0ABN9MS68_9NEOB</name>
<keyword evidence="5 17" id="KW-0479">Metal-binding</keyword>
<keyword evidence="3" id="KW-0963">Cytoplasm</keyword>
<evidence type="ECO:0000313" key="20">
    <source>
        <dbReference type="EMBL" id="CAJ0968632.1"/>
    </source>
</evidence>
<evidence type="ECO:0000313" key="21">
    <source>
        <dbReference type="Proteomes" id="UP001176940"/>
    </source>
</evidence>
<comment type="function">
    <text evidence="16">Hydrolyzes oligopeptides such as neurotensin, bradykinin and dynorphin A. Acts as a regulator of cannabinoid signaling pathway by mediating degradation of hemopressin, an antagonist peptide of the cannabinoid receptor CNR1.</text>
</comment>
<evidence type="ECO:0000256" key="13">
    <source>
        <dbReference type="ARBA" id="ARBA00041659"/>
    </source>
</evidence>
<keyword evidence="9 17" id="KW-0482">Metalloprotease</keyword>
<accession>A0ABN9MS68</accession>
<evidence type="ECO:0000256" key="9">
    <source>
        <dbReference type="ARBA" id="ARBA00023049"/>
    </source>
</evidence>
<dbReference type="SUPFAM" id="SSF55486">
    <property type="entry name" value="Metalloproteases ('zincins'), catalytic domain"/>
    <property type="match status" value="1"/>
</dbReference>
<evidence type="ECO:0000256" key="14">
    <source>
        <dbReference type="ARBA" id="ARBA00041940"/>
    </source>
</evidence>
<gene>
    <name evidence="20" type="ORF">RIMI_LOCUS23261997</name>
</gene>
<dbReference type="PANTHER" id="PTHR11804:SF44">
    <property type="entry name" value="NEUROLYSIN, MITOCHONDRIAL"/>
    <property type="match status" value="1"/>
</dbReference>
<evidence type="ECO:0000256" key="12">
    <source>
        <dbReference type="ARBA" id="ARBA00039454"/>
    </source>
</evidence>
<organism evidence="20 21">
    <name type="scientific">Ranitomeya imitator</name>
    <name type="common">mimic poison frog</name>
    <dbReference type="NCBI Taxonomy" id="111125"/>
    <lineage>
        <taxon>Eukaryota</taxon>
        <taxon>Metazoa</taxon>
        <taxon>Chordata</taxon>
        <taxon>Craniata</taxon>
        <taxon>Vertebrata</taxon>
        <taxon>Euteleostomi</taxon>
        <taxon>Amphibia</taxon>
        <taxon>Batrachia</taxon>
        <taxon>Anura</taxon>
        <taxon>Neobatrachia</taxon>
        <taxon>Hyloidea</taxon>
        <taxon>Dendrobatidae</taxon>
        <taxon>Dendrobatinae</taxon>
        <taxon>Ranitomeya</taxon>
    </lineage>
</organism>
<dbReference type="EMBL" id="CAUEEQ010079469">
    <property type="protein sequence ID" value="CAJ0968632.1"/>
    <property type="molecule type" value="Genomic_DNA"/>
</dbReference>
<evidence type="ECO:0000259" key="19">
    <source>
        <dbReference type="Pfam" id="PF13358"/>
    </source>
</evidence>
<evidence type="ECO:0000256" key="11">
    <source>
        <dbReference type="ARBA" id="ARBA00039068"/>
    </source>
</evidence>
<evidence type="ECO:0000256" key="4">
    <source>
        <dbReference type="ARBA" id="ARBA00022670"/>
    </source>
</evidence>
<comment type="similarity">
    <text evidence="2 17">Belongs to the peptidase M3 family.</text>
</comment>
<dbReference type="InterPro" id="IPR001567">
    <property type="entry name" value="Pept_M3A_M3B_dom"/>
</dbReference>
<evidence type="ECO:0000256" key="3">
    <source>
        <dbReference type="ARBA" id="ARBA00022490"/>
    </source>
</evidence>